<gene>
    <name evidence="7 12" type="primary">murE</name>
    <name evidence="12" type="ORF">A5CPEGH6_11440</name>
</gene>
<comment type="pathway">
    <text evidence="7 8">Cell wall biogenesis; peptidoglycan biosynthesis.</text>
</comment>
<keyword evidence="5 7" id="KW-0131">Cell cycle</keyword>
<protein>
    <recommendedName>
        <fullName evidence="7">UDP-N-acetylmuramoyl-L-alanyl-D-glutamate--2,6-diaminopimelate ligase</fullName>
        <ecNumber evidence="7">6.3.2.13</ecNumber>
    </recommendedName>
    <alternativeName>
        <fullName evidence="7">Meso-A2pm-adding enzyme</fullName>
    </alternativeName>
    <alternativeName>
        <fullName evidence="7">Meso-diaminopimelate-adding enzyme</fullName>
    </alternativeName>
    <alternativeName>
        <fullName evidence="7">UDP-MurNAc-L-Ala-D-Glu:meso-diaminopimelate ligase</fullName>
    </alternativeName>
    <alternativeName>
        <fullName evidence="7">UDP-MurNAc-tripeptide synthetase</fullName>
    </alternativeName>
    <alternativeName>
        <fullName evidence="7">UDP-N-acetylmuramyl-tripeptide synthetase</fullName>
    </alternativeName>
</protein>
<dbReference type="GO" id="GO:0000287">
    <property type="term" value="F:magnesium ion binding"/>
    <property type="evidence" value="ECO:0007669"/>
    <property type="project" value="UniProtKB-UniRule"/>
</dbReference>
<comment type="similarity">
    <text evidence="1 7">Belongs to the MurCDEF family. MurE subfamily.</text>
</comment>
<feature type="short sequence motif" description="Meso-diaminopimelate recognition motif" evidence="7">
    <location>
        <begin position="403"/>
        <end position="406"/>
    </location>
</feature>
<keyword evidence="7" id="KW-0460">Magnesium</keyword>
<feature type="binding site" evidence="7">
    <location>
        <position position="458"/>
    </location>
    <ligand>
        <name>meso-2,6-diaminopimelate</name>
        <dbReference type="ChEBI" id="CHEBI:57791"/>
    </ligand>
</feature>
<dbReference type="SUPFAM" id="SSF53244">
    <property type="entry name" value="MurD-like peptide ligases, peptide-binding domain"/>
    <property type="match status" value="1"/>
</dbReference>
<dbReference type="NCBIfam" id="TIGR01085">
    <property type="entry name" value="murE"/>
    <property type="match status" value="1"/>
</dbReference>
<dbReference type="PANTHER" id="PTHR23135">
    <property type="entry name" value="MUR LIGASE FAMILY MEMBER"/>
    <property type="match status" value="1"/>
</dbReference>
<keyword evidence="7" id="KW-0547">Nucleotide-binding</keyword>
<feature type="modified residue" description="N6-carboxylysine" evidence="7">
    <location>
        <position position="221"/>
    </location>
</feature>
<feature type="binding site" evidence="7">
    <location>
        <position position="187"/>
    </location>
    <ligand>
        <name>UDP-N-acetyl-alpha-D-muramoyl-L-alanyl-D-glutamate</name>
        <dbReference type="ChEBI" id="CHEBI:83900"/>
    </ligand>
</feature>
<feature type="domain" description="Mur ligase central" evidence="11">
    <location>
        <begin position="110"/>
        <end position="306"/>
    </location>
</feature>
<dbReference type="InterPro" id="IPR036565">
    <property type="entry name" value="Mur-like_cat_sf"/>
</dbReference>
<evidence type="ECO:0000313" key="13">
    <source>
        <dbReference type="Proteomes" id="UP000319374"/>
    </source>
</evidence>
<dbReference type="SUPFAM" id="SSF53623">
    <property type="entry name" value="MurD-like peptide ligases, catalytic domain"/>
    <property type="match status" value="1"/>
</dbReference>
<evidence type="ECO:0000259" key="10">
    <source>
        <dbReference type="Pfam" id="PF02875"/>
    </source>
</evidence>
<dbReference type="UniPathway" id="UPA00219"/>
<dbReference type="Pfam" id="PF08245">
    <property type="entry name" value="Mur_ligase_M"/>
    <property type="match status" value="1"/>
</dbReference>
<dbReference type="InterPro" id="IPR000713">
    <property type="entry name" value="Mur_ligase_N"/>
</dbReference>
<keyword evidence="7" id="KW-0963">Cytoplasm</keyword>
<dbReference type="InterPro" id="IPR036615">
    <property type="entry name" value="Mur_ligase_C_dom_sf"/>
</dbReference>
<keyword evidence="6 7" id="KW-0961">Cell wall biogenesis/degradation</keyword>
<dbReference type="RefSeq" id="WP_141428320.1">
    <property type="nucleotide sequence ID" value="NZ_AP019736.1"/>
</dbReference>
<proteinExistence type="inferred from homology"/>
<dbReference type="EC" id="6.3.2.13" evidence="7"/>
<dbReference type="NCBIfam" id="NF001126">
    <property type="entry name" value="PRK00139.1-4"/>
    <property type="match status" value="1"/>
</dbReference>
<feature type="binding site" evidence="7">
    <location>
        <position position="181"/>
    </location>
    <ligand>
        <name>UDP-N-acetyl-alpha-D-muramoyl-L-alanyl-D-glutamate</name>
        <dbReference type="ChEBI" id="CHEBI:83900"/>
    </ligand>
</feature>
<evidence type="ECO:0000259" key="11">
    <source>
        <dbReference type="Pfam" id="PF08245"/>
    </source>
</evidence>
<dbReference type="OrthoDB" id="9800958at2"/>
<dbReference type="GO" id="GO:0071555">
    <property type="term" value="P:cell wall organization"/>
    <property type="evidence" value="ECO:0007669"/>
    <property type="project" value="UniProtKB-KW"/>
</dbReference>
<dbReference type="GeneID" id="98673121"/>
<dbReference type="Gene3D" id="3.40.1390.10">
    <property type="entry name" value="MurE/MurF, N-terminal domain"/>
    <property type="match status" value="1"/>
</dbReference>
<keyword evidence="7 12" id="KW-0436">Ligase</keyword>
<dbReference type="GO" id="GO:0009252">
    <property type="term" value="P:peptidoglycan biosynthetic process"/>
    <property type="evidence" value="ECO:0007669"/>
    <property type="project" value="UniProtKB-UniRule"/>
</dbReference>
<feature type="domain" description="Mur ligase C-terminal" evidence="10">
    <location>
        <begin position="328"/>
        <end position="456"/>
    </location>
</feature>
<comment type="caution">
    <text evidence="7">Lacks conserved residue(s) required for the propagation of feature annotation.</text>
</comment>
<feature type="binding site" evidence="7">
    <location>
        <position position="189"/>
    </location>
    <ligand>
        <name>UDP-N-acetyl-alpha-D-muramoyl-L-alanyl-D-glutamate</name>
        <dbReference type="ChEBI" id="CHEBI:83900"/>
    </ligand>
</feature>
<feature type="binding site" evidence="7">
    <location>
        <begin position="403"/>
        <end position="406"/>
    </location>
    <ligand>
        <name>meso-2,6-diaminopimelate</name>
        <dbReference type="ChEBI" id="CHEBI:57791"/>
    </ligand>
</feature>
<dbReference type="AlphaFoldDB" id="A0A4Y1X1V5"/>
<evidence type="ECO:0000256" key="2">
    <source>
        <dbReference type="ARBA" id="ARBA00022618"/>
    </source>
</evidence>
<comment type="subcellular location">
    <subcellularLocation>
        <location evidence="7 8">Cytoplasm</location>
    </subcellularLocation>
</comment>
<dbReference type="GO" id="GO:0005524">
    <property type="term" value="F:ATP binding"/>
    <property type="evidence" value="ECO:0007669"/>
    <property type="project" value="UniProtKB-UniRule"/>
</dbReference>
<comment type="catalytic activity">
    <reaction evidence="7">
        <text>UDP-N-acetyl-alpha-D-muramoyl-L-alanyl-D-glutamate + meso-2,6-diaminopimelate + ATP = UDP-N-acetyl-alpha-D-muramoyl-L-alanyl-gamma-D-glutamyl-meso-2,6-diaminopimelate + ADP + phosphate + H(+)</text>
        <dbReference type="Rhea" id="RHEA:23676"/>
        <dbReference type="ChEBI" id="CHEBI:15378"/>
        <dbReference type="ChEBI" id="CHEBI:30616"/>
        <dbReference type="ChEBI" id="CHEBI:43474"/>
        <dbReference type="ChEBI" id="CHEBI:57791"/>
        <dbReference type="ChEBI" id="CHEBI:83900"/>
        <dbReference type="ChEBI" id="CHEBI:83905"/>
        <dbReference type="ChEBI" id="CHEBI:456216"/>
        <dbReference type="EC" id="6.3.2.13"/>
    </reaction>
</comment>
<feature type="domain" description="Mur ligase N-terminal catalytic" evidence="9">
    <location>
        <begin position="26"/>
        <end position="98"/>
    </location>
</feature>
<dbReference type="Gene3D" id="3.90.190.20">
    <property type="entry name" value="Mur ligase, C-terminal domain"/>
    <property type="match status" value="1"/>
</dbReference>
<evidence type="ECO:0000256" key="6">
    <source>
        <dbReference type="ARBA" id="ARBA00023316"/>
    </source>
</evidence>
<keyword evidence="13" id="KW-1185">Reference proteome</keyword>
<evidence type="ECO:0000259" key="9">
    <source>
        <dbReference type="Pfam" id="PF01225"/>
    </source>
</evidence>
<dbReference type="Pfam" id="PF02875">
    <property type="entry name" value="Mur_ligase_C"/>
    <property type="match status" value="1"/>
</dbReference>
<dbReference type="KEGG" id="ada:A5CPEGH6_11440"/>
<dbReference type="HAMAP" id="MF_00208">
    <property type="entry name" value="MurE"/>
    <property type="match status" value="1"/>
</dbReference>
<evidence type="ECO:0000256" key="5">
    <source>
        <dbReference type="ARBA" id="ARBA00023306"/>
    </source>
</evidence>
<evidence type="ECO:0000256" key="7">
    <source>
        <dbReference type="HAMAP-Rule" id="MF_00208"/>
    </source>
</evidence>
<dbReference type="InterPro" id="IPR013221">
    <property type="entry name" value="Mur_ligase_cen"/>
</dbReference>
<comment type="function">
    <text evidence="7">Catalyzes the addition of meso-diaminopimelic acid to the nucleotide precursor UDP-N-acetylmuramoyl-L-alanyl-D-glutamate (UMAG) in the biosynthesis of bacterial cell-wall peptidoglycan.</text>
</comment>
<evidence type="ECO:0000256" key="1">
    <source>
        <dbReference type="ARBA" id="ARBA00005898"/>
    </source>
</evidence>
<name>A0A4Y1X1V5_9BACT</name>
<sequence>MKRLKDILEGTPVGALYGDPEIAVGGLAFDSRAVRAGDCFFAVPGTQADGHDFIPAAVGRGAAAVVCERMPSEPAAGVTYVCVGDAAGALADMAAAFYGHPSRELKLVGVTGTNGKTTTATLLYDLVRALGYRAGLISTVVYRIDGREIGATHTTPDPIRLNAMMREMADAGCEFCFMECSSHAIVQERTRGLVFAGGIFSNLTHDHLDYHKTFAEYIRAKKRFFDGLPAGAFALTNADDRNGRVMVQNTVARVSTYSLRSMADFRCRIVETHLDGMLLRIDGAEVWVGLLGRFNAYNLLAVYGAASLLGLDRGEVLRTLSALHPVSGRFEVIRAENGTVAVVDYAHTPDALENVLRTIGELRTPAQQLFAVCGCGGDRDRTKRPEMAQIAVKYASTAIFTSDNPRHESPEAILDEMTAGLDPSVRYLRIADRAEAIRTAVMLSRPGDILLVAGKGHETYQIVGDEKRHFDDREEVRRAFAALSKPEKRN</sequence>
<comment type="PTM">
    <text evidence="7">Carboxylation is probably crucial for Mg(2+) binding and, consequently, for the gamma-phosphate positioning of ATP.</text>
</comment>
<comment type="cofactor">
    <cofactor evidence="7">
        <name>Mg(2+)</name>
        <dbReference type="ChEBI" id="CHEBI:18420"/>
    </cofactor>
</comment>
<dbReference type="Proteomes" id="UP000319374">
    <property type="component" value="Chromosome"/>
</dbReference>
<organism evidence="12 13">
    <name type="scientific">Alistipes dispar</name>
    <dbReference type="NCBI Taxonomy" id="2585119"/>
    <lineage>
        <taxon>Bacteria</taxon>
        <taxon>Pseudomonadati</taxon>
        <taxon>Bacteroidota</taxon>
        <taxon>Bacteroidia</taxon>
        <taxon>Bacteroidales</taxon>
        <taxon>Rikenellaceae</taxon>
        <taxon>Alistipes</taxon>
    </lineage>
</organism>
<keyword evidence="4 7" id="KW-0573">Peptidoglycan synthesis</keyword>
<keyword evidence="2 7" id="KW-0132">Cell division</keyword>
<accession>A0A4Y1X1V5</accession>
<dbReference type="InterPro" id="IPR004101">
    <property type="entry name" value="Mur_ligase_C"/>
</dbReference>
<reference evidence="13" key="1">
    <citation type="submission" date="2019-06" db="EMBL/GenBank/DDBJ databases">
        <title>Alistipes onderdonkii subsp. vulgaris subsp. nov., Alistipes dispar sp. nov. and Alistipes communis sp. nov., isolated from human faeces, and creation of Alistipes onderdonkii subsp. onderdonkii subsp. nov.</title>
        <authorList>
            <person name="Sakamoto M."/>
            <person name="Ikeyama N."/>
            <person name="Ogata Y."/>
            <person name="Suda W."/>
            <person name="Iino T."/>
            <person name="Hattori M."/>
            <person name="Ohkuma M."/>
        </authorList>
    </citation>
    <scope>NUCLEOTIDE SEQUENCE [LARGE SCALE GENOMIC DNA]</scope>
    <source>
        <strain evidence="13">5CPEGH6</strain>
    </source>
</reference>
<keyword evidence="3 7" id="KW-0133">Cell shape</keyword>
<dbReference type="InterPro" id="IPR035911">
    <property type="entry name" value="MurE/MurF_N"/>
</dbReference>
<dbReference type="InterPro" id="IPR005761">
    <property type="entry name" value="UDP-N-AcMur-Glu-dNH2Pim_ligase"/>
</dbReference>
<feature type="binding site" evidence="7">
    <location>
        <position position="454"/>
    </location>
    <ligand>
        <name>meso-2,6-diaminopimelate</name>
        <dbReference type="ChEBI" id="CHEBI:57791"/>
    </ligand>
</feature>
<keyword evidence="7" id="KW-0067">ATP-binding</keyword>
<dbReference type="GO" id="GO:0008765">
    <property type="term" value="F:UDP-N-acetylmuramoylalanyl-D-glutamate-2,6-diaminopimelate ligase activity"/>
    <property type="evidence" value="ECO:0007669"/>
    <property type="project" value="UniProtKB-UniRule"/>
</dbReference>
<feature type="binding site" evidence="7">
    <location>
        <begin position="112"/>
        <end position="118"/>
    </location>
    <ligand>
        <name>ATP</name>
        <dbReference type="ChEBI" id="CHEBI:30616"/>
    </ligand>
</feature>
<feature type="binding site" evidence="7">
    <location>
        <position position="379"/>
    </location>
    <ligand>
        <name>meso-2,6-diaminopimelate</name>
        <dbReference type="ChEBI" id="CHEBI:57791"/>
    </ligand>
</feature>
<dbReference type="SUPFAM" id="SSF63418">
    <property type="entry name" value="MurE/MurF N-terminal domain"/>
    <property type="match status" value="1"/>
</dbReference>
<dbReference type="GO" id="GO:0005737">
    <property type="term" value="C:cytoplasm"/>
    <property type="evidence" value="ECO:0007669"/>
    <property type="project" value="UniProtKB-SubCell"/>
</dbReference>
<dbReference type="EMBL" id="AP019736">
    <property type="protein sequence ID" value="BBL06506.1"/>
    <property type="molecule type" value="Genomic_DNA"/>
</dbReference>
<dbReference type="GO" id="GO:0008360">
    <property type="term" value="P:regulation of cell shape"/>
    <property type="evidence" value="ECO:0007669"/>
    <property type="project" value="UniProtKB-KW"/>
</dbReference>
<dbReference type="PANTHER" id="PTHR23135:SF4">
    <property type="entry name" value="UDP-N-ACETYLMURAMOYL-L-ALANYL-D-GLUTAMATE--2,6-DIAMINOPIMELATE LIGASE MURE HOMOLOG, CHLOROPLASTIC"/>
    <property type="match status" value="1"/>
</dbReference>
<dbReference type="Gene3D" id="3.40.1190.10">
    <property type="entry name" value="Mur-like, catalytic domain"/>
    <property type="match status" value="1"/>
</dbReference>
<evidence type="ECO:0000256" key="8">
    <source>
        <dbReference type="RuleBase" id="RU004135"/>
    </source>
</evidence>
<evidence type="ECO:0000256" key="4">
    <source>
        <dbReference type="ARBA" id="ARBA00022984"/>
    </source>
</evidence>
<dbReference type="Pfam" id="PF01225">
    <property type="entry name" value="Mur_ligase"/>
    <property type="match status" value="1"/>
</dbReference>
<evidence type="ECO:0000313" key="12">
    <source>
        <dbReference type="EMBL" id="BBL06506.1"/>
    </source>
</evidence>
<feature type="binding site" evidence="7">
    <location>
        <begin position="154"/>
        <end position="155"/>
    </location>
    <ligand>
        <name>UDP-N-acetyl-alpha-D-muramoyl-L-alanyl-D-glutamate</name>
        <dbReference type="ChEBI" id="CHEBI:83900"/>
    </ligand>
</feature>
<dbReference type="GO" id="GO:0051301">
    <property type="term" value="P:cell division"/>
    <property type="evidence" value="ECO:0007669"/>
    <property type="project" value="UniProtKB-KW"/>
</dbReference>
<feature type="binding site" evidence="7">
    <location>
        <position position="31"/>
    </location>
    <ligand>
        <name>UDP-N-acetyl-alpha-D-muramoyl-L-alanyl-D-glutamate</name>
        <dbReference type="ChEBI" id="CHEBI:83900"/>
    </ligand>
</feature>
<evidence type="ECO:0000256" key="3">
    <source>
        <dbReference type="ARBA" id="ARBA00022960"/>
    </source>
</evidence>